<evidence type="ECO:0000313" key="18">
    <source>
        <dbReference type="Proteomes" id="UP000239649"/>
    </source>
</evidence>
<evidence type="ECO:0000256" key="14">
    <source>
        <dbReference type="SAM" id="MobiDB-lite"/>
    </source>
</evidence>
<reference evidence="17 18" key="1">
    <citation type="journal article" date="2018" name="Plant J.">
        <title>Genome sequences of Chlorella sorokiniana UTEX 1602 and Micractinium conductrix SAG 241.80: implications to maltose excretion by a green alga.</title>
        <authorList>
            <person name="Arriola M.B."/>
            <person name="Velmurugan N."/>
            <person name="Zhang Y."/>
            <person name="Plunkett M.H."/>
            <person name="Hondzo H."/>
            <person name="Barney B.M."/>
        </authorList>
    </citation>
    <scope>NUCLEOTIDE SEQUENCE [LARGE SCALE GENOMIC DNA]</scope>
    <source>
        <strain evidence="17 18">SAG 241.80</strain>
    </source>
</reference>
<dbReference type="UniPathway" id="UPA00251">
    <property type="reaction ID" value="UER00321"/>
</dbReference>
<comment type="similarity">
    <text evidence="4 12">Belongs to the uroporphyrinogen decarboxylase family.</text>
</comment>
<comment type="caution">
    <text evidence="17">The sequence shown here is derived from an EMBL/GenBank/DDBJ whole genome shotgun (WGS) entry which is preliminary data.</text>
</comment>
<comment type="function">
    <text evidence="1">Catalyzes the decarboxylation of four acetate groups of uroporphyrinogen-III to yield coproporphyrinogen-III.</text>
</comment>
<name>A0A2P6VFR4_9CHLO</name>
<evidence type="ECO:0000256" key="2">
    <source>
        <dbReference type="ARBA" id="ARBA00004229"/>
    </source>
</evidence>
<evidence type="ECO:0000256" key="3">
    <source>
        <dbReference type="ARBA" id="ARBA00004804"/>
    </source>
</evidence>
<evidence type="ECO:0000256" key="13">
    <source>
        <dbReference type="SAM" id="Coils"/>
    </source>
</evidence>
<dbReference type="InterPro" id="IPR000257">
    <property type="entry name" value="Uroporphyrinogen_deCOase"/>
</dbReference>
<dbReference type="SUPFAM" id="SSF51726">
    <property type="entry name" value="UROD/MetE-like"/>
    <property type="match status" value="1"/>
</dbReference>
<evidence type="ECO:0000256" key="8">
    <source>
        <dbReference type="ARBA" id="ARBA00023239"/>
    </source>
</evidence>
<dbReference type="GO" id="GO:0006782">
    <property type="term" value="P:protoporphyrinogen IX biosynthetic process"/>
    <property type="evidence" value="ECO:0007669"/>
    <property type="project" value="UniProtKB-UniPathway"/>
</dbReference>
<feature type="region of interest" description="Disordered" evidence="14">
    <location>
        <begin position="512"/>
        <end position="562"/>
    </location>
</feature>
<protein>
    <recommendedName>
        <fullName evidence="6 11">Uroporphyrinogen decarboxylase</fullName>
        <ecNumber evidence="6 11">4.1.1.37</ecNumber>
    </recommendedName>
</protein>
<dbReference type="HAMAP" id="MF_00218">
    <property type="entry name" value="URO_D"/>
    <property type="match status" value="1"/>
</dbReference>
<evidence type="ECO:0000256" key="12">
    <source>
        <dbReference type="RuleBase" id="RU004169"/>
    </source>
</evidence>
<evidence type="ECO:0000256" key="7">
    <source>
        <dbReference type="ARBA" id="ARBA00022793"/>
    </source>
</evidence>
<comment type="pathway">
    <text evidence="3 11">Porphyrin-containing compound metabolism; protoporphyrin-IX biosynthesis; coproporphyrinogen-III from 5-aminolevulinate: step 4/4.</text>
</comment>
<dbReference type="PROSITE" id="PS00907">
    <property type="entry name" value="UROD_2"/>
    <property type="match status" value="1"/>
</dbReference>
<dbReference type="Pfam" id="PF01208">
    <property type="entry name" value="URO-D"/>
    <property type="match status" value="1"/>
</dbReference>
<evidence type="ECO:0000313" key="17">
    <source>
        <dbReference type="EMBL" id="PSC72936.1"/>
    </source>
</evidence>
<dbReference type="FunFam" id="3.20.20.210:FF:000006">
    <property type="entry name" value="Uroporphyrinogen decarboxylase"/>
    <property type="match status" value="1"/>
</dbReference>
<dbReference type="EC" id="4.1.1.37" evidence="6 11"/>
<evidence type="ECO:0000256" key="9">
    <source>
        <dbReference type="ARBA" id="ARBA00023244"/>
    </source>
</evidence>
<gene>
    <name evidence="17" type="ORF">C2E20_4053</name>
</gene>
<keyword evidence="8 11" id="KW-0456">Lyase</keyword>
<feature type="coiled-coil region" evidence="13">
    <location>
        <begin position="444"/>
        <end position="507"/>
    </location>
</feature>
<evidence type="ECO:0000256" key="6">
    <source>
        <dbReference type="ARBA" id="ARBA00012288"/>
    </source>
</evidence>
<dbReference type="InterPro" id="IPR006361">
    <property type="entry name" value="Uroporphyrinogen_deCO2ase_HemE"/>
</dbReference>
<comment type="catalytic activity">
    <reaction evidence="10 11">
        <text>uroporphyrinogen III + 4 H(+) = coproporphyrinogen III + 4 CO2</text>
        <dbReference type="Rhea" id="RHEA:19865"/>
        <dbReference type="ChEBI" id="CHEBI:15378"/>
        <dbReference type="ChEBI" id="CHEBI:16526"/>
        <dbReference type="ChEBI" id="CHEBI:57308"/>
        <dbReference type="ChEBI" id="CHEBI:57309"/>
        <dbReference type="EC" id="4.1.1.37"/>
    </reaction>
</comment>
<dbReference type="OrthoDB" id="339900at2759"/>
<evidence type="ECO:0000259" key="16">
    <source>
        <dbReference type="PROSITE" id="PS00907"/>
    </source>
</evidence>
<dbReference type="GO" id="GO:0004853">
    <property type="term" value="F:uroporphyrinogen decarboxylase activity"/>
    <property type="evidence" value="ECO:0007669"/>
    <property type="project" value="UniProtKB-EC"/>
</dbReference>
<evidence type="ECO:0000256" key="10">
    <source>
        <dbReference type="ARBA" id="ARBA00048033"/>
    </source>
</evidence>
<dbReference type="PROSITE" id="PS00906">
    <property type="entry name" value="UROD_1"/>
    <property type="match status" value="1"/>
</dbReference>
<comment type="subcellular location">
    <subcellularLocation>
        <location evidence="2">Plastid</location>
        <location evidence="2">Chloroplast</location>
    </subcellularLocation>
</comment>
<dbReference type="STRING" id="554055.A0A2P6VFR4"/>
<dbReference type="PANTHER" id="PTHR21091">
    <property type="entry name" value="METHYLTETRAHYDROFOLATE:HOMOCYSTEINE METHYLTRANSFERASE RELATED"/>
    <property type="match status" value="1"/>
</dbReference>
<evidence type="ECO:0000256" key="5">
    <source>
        <dbReference type="ARBA" id="ARBA00011738"/>
    </source>
</evidence>
<feature type="compositionally biased region" description="Low complexity" evidence="14">
    <location>
        <begin position="512"/>
        <end position="558"/>
    </location>
</feature>
<evidence type="ECO:0000259" key="15">
    <source>
        <dbReference type="PROSITE" id="PS00906"/>
    </source>
</evidence>
<proteinExistence type="inferred from homology"/>
<dbReference type="AlphaFoldDB" id="A0A2P6VFR4"/>
<feature type="domain" description="Uroporphyrinogen decarboxylase (URO-D)" evidence="16">
    <location>
        <begin position="181"/>
        <end position="197"/>
    </location>
</feature>
<dbReference type="Gene3D" id="3.20.20.210">
    <property type="match status" value="1"/>
</dbReference>
<keyword evidence="7 11" id="KW-0210">Decarboxylase</keyword>
<dbReference type="GO" id="GO:0009507">
    <property type="term" value="C:chloroplast"/>
    <property type="evidence" value="ECO:0007669"/>
    <property type="project" value="UniProtKB-SubCell"/>
</dbReference>
<evidence type="ECO:0000256" key="1">
    <source>
        <dbReference type="ARBA" id="ARBA00002448"/>
    </source>
</evidence>
<keyword evidence="18" id="KW-1185">Reference proteome</keyword>
<feature type="domain" description="Uroporphyrinogen decarboxylase (URO-D)" evidence="15">
    <location>
        <begin position="60"/>
        <end position="69"/>
    </location>
</feature>
<evidence type="ECO:0000256" key="11">
    <source>
        <dbReference type="RuleBase" id="RU000554"/>
    </source>
</evidence>
<evidence type="ECO:0000256" key="4">
    <source>
        <dbReference type="ARBA" id="ARBA00009935"/>
    </source>
</evidence>
<dbReference type="NCBIfam" id="TIGR01464">
    <property type="entry name" value="hemE"/>
    <property type="match status" value="1"/>
</dbReference>
<dbReference type="InterPro" id="IPR038071">
    <property type="entry name" value="UROD/MetE-like_sf"/>
</dbReference>
<dbReference type="Proteomes" id="UP000239649">
    <property type="component" value="Unassembled WGS sequence"/>
</dbReference>
<keyword evidence="13" id="KW-0175">Coiled coil</keyword>
<organism evidence="17 18">
    <name type="scientific">Micractinium conductrix</name>
    <dbReference type="NCBI Taxonomy" id="554055"/>
    <lineage>
        <taxon>Eukaryota</taxon>
        <taxon>Viridiplantae</taxon>
        <taxon>Chlorophyta</taxon>
        <taxon>core chlorophytes</taxon>
        <taxon>Trebouxiophyceae</taxon>
        <taxon>Chlorellales</taxon>
        <taxon>Chlorellaceae</taxon>
        <taxon>Chlorella clade</taxon>
        <taxon>Micractinium</taxon>
    </lineage>
</organism>
<sequence>MAQVAAAALPSVAAFRPCRAQGVRSSRKGSLAVRCQAAGAAQQDPLLLRVARGEDAERTPVWLMRQAGRYMAAFREYSDRLPFRERSETASIAIELSMQPWRAFQTDGVIMFSDILTPLPALGVEFDVIKGKGPRIDSPISSMDDVRSLLPMDDPLSKLPFVHETLSTLRSELRGTPATLLGFVGTPWTLAAYSVEGKAERNCRRTKTMMYNNPEILHALLDHLTDALIVYCGYQIEAGAQVVQLFDSWAHHLSPEQSAEFSMPYAERIIAAVRAKYPHVPLIFHANGGSGKHAQLAACSADVIGLDWECTMAGARAAIGADRTLQGNVDPMVLFGTEDEIRKAVTRCLVEAGPRRHILNVGHGVIEGTPEENVGLFCDLARQSADILAAHGKAPAAAKQPVAAWPVGSPARRHFLNSPLSARPSAMAAPPADHGHIRVLAAEVGRLENAIAKLLASNADLKAAIAAEGDDDERTFKTAIQENIVVIAKYRAQVERLQQELEELRGGWQQLGGAQAVPSQEPAAAQAAGPAGQQAQAQQQQARQGQQQSSAAEAGSGADTAMAEAEGGLQQLAACGGGMWM</sequence>
<dbReference type="PANTHER" id="PTHR21091:SF174">
    <property type="entry name" value="UROPORPHYRINOGEN DECARBOXYLASE"/>
    <property type="match status" value="1"/>
</dbReference>
<dbReference type="CDD" id="cd00717">
    <property type="entry name" value="URO-D"/>
    <property type="match status" value="1"/>
</dbReference>
<comment type="subunit">
    <text evidence="5">Homodimer.</text>
</comment>
<keyword evidence="9 11" id="KW-0627">Porphyrin biosynthesis</keyword>
<accession>A0A2P6VFR4</accession>
<dbReference type="EMBL" id="LHPF02000009">
    <property type="protein sequence ID" value="PSC72936.1"/>
    <property type="molecule type" value="Genomic_DNA"/>
</dbReference>